<evidence type="ECO:0000313" key="1">
    <source>
        <dbReference type="EMBL" id="EWY39917.1"/>
    </source>
</evidence>
<organism evidence="1 2">
    <name type="scientific">Skermanella stibiiresistens SB22</name>
    <dbReference type="NCBI Taxonomy" id="1385369"/>
    <lineage>
        <taxon>Bacteria</taxon>
        <taxon>Pseudomonadati</taxon>
        <taxon>Pseudomonadota</taxon>
        <taxon>Alphaproteobacteria</taxon>
        <taxon>Rhodospirillales</taxon>
        <taxon>Azospirillaceae</taxon>
        <taxon>Skermanella</taxon>
    </lineage>
</organism>
<dbReference type="Proteomes" id="UP000019486">
    <property type="component" value="Unassembled WGS sequence"/>
</dbReference>
<gene>
    <name evidence="1" type="ORF">N825_04875</name>
</gene>
<dbReference type="AlphaFoldDB" id="W9H5D9"/>
<protein>
    <submittedName>
        <fullName evidence="1">Uncharacterized protein</fullName>
    </submittedName>
</protein>
<comment type="caution">
    <text evidence="1">The sequence shown here is derived from an EMBL/GenBank/DDBJ whole genome shotgun (WGS) entry which is preliminary data.</text>
</comment>
<sequence length="45" mass="5463">MLNYKFHMKIVKFLLTRSGLSARIVSDPRVPRAFDEFRLRRVIKR</sequence>
<dbReference type="EMBL" id="AVFL01000010">
    <property type="protein sequence ID" value="EWY39917.1"/>
    <property type="molecule type" value="Genomic_DNA"/>
</dbReference>
<accession>W9H5D9</accession>
<reference evidence="1 2" key="1">
    <citation type="submission" date="2013-08" db="EMBL/GenBank/DDBJ databases">
        <title>The genome sequence of Skermanella stibiiresistens.</title>
        <authorList>
            <person name="Zhu W."/>
            <person name="Wang G."/>
        </authorList>
    </citation>
    <scope>NUCLEOTIDE SEQUENCE [LARGE SCALE GENOMIC DNA]</scope>
    <source>
        <strain evidence="1 2">SB22</strain>
    </source>
</reference>
<proteinExistence type="predicted"/>
<evidence type="ECO:0000313" key="2">
    <source>
        <dbReference type="Proteomes" id="UP000019486"/>
    </source>
</evidence>
<name>W9H5D9_9PROT</name>
<keyword evidence="2" id="KW-1185">Reference proteome</keyword>
<dbReference type="STRING" id="1385369.N825_04875"/>